<sequence>MILLILSLGEFHGWFEYQYTSPEWEYWNLYQEKNYGEMGFLYKLPGRTETYTALSFEPGKIQFKRMHLTFQGNFFSIATFKAEDRHWFDSPLLYLVSSERVRDESYGANAEGVRCDLWKRGYASGFLFSRYTVTEKAQAIIWDLKKYEGFLTWGLLYLKKDWVSSFNEVASVRIGLFKRPFELRGEIAKNLYHPDTPDSENLAGAMELRIVPLGPFIILGKAYSYGLNFRDELSNEYNSSRTDNQGKRGVYGEISYLLPRRAITITGKTYRENLNRYWYYLEAYVEFVNNISFKTCYDVTRDRFGDVWKHAFFEVVAEGKAGRLKFQYKIKDIGIKNVEYSIGQRSIFGIEGKLNLSQSMWFYTRVAFGEDQRTAWESAFFQIAYRPPVSNSEIYLEYGEPSHTDADLVNDGDIADREGITTVNRVRLILKYYF</sequence>
<reference evidence="1" key="1">
    <citation type="journal article" date="2020" name="mSystems">
        <title>Genome- and Community-Level Interaction Insights into Carbon Utilization and Element Cycling Functions of Hydrothermarchaeota in Hydrothermal Sediment.</title>
        <authorList>
            <person name="Zhou Z."/>
            <person name="Liu Y."/>
            <person name="Xu W."/>
            <person name="Pan J."/>
            <person name="Luo Z.H."/>
            <person name="Li M."/>
        </authorList>
    </citation>
    <scope>NUCLEOTIDE SEQUENCE [LARGE SCALE GENOMIC DNA]</scope>
    <source>
        <strain evidence="1">HyVt-102</strain>
    </source>
</reference>
<organism evidence="1">
    <name type="scientific">candidate division WOR-3 bacterium</name>
    <dbReference type="NCBI Taxonomy" id="2052148"/>
    <lineage>
        <taxon>Bacteria</taxon>
        <taxon>Bacteria division WOR-3</taxon>
    </lineage>
</organism>
<accession>A0A7C0ZKD3</accession>
<dbReference type="AlphaFoldDB" id="A0A7C0ZKD3"/>
<comment type="caution">
    <text evidence="1">The sequence shown here is derived from an EMBL/GenBank/DDBJ whole genome shotgun (WGS) entry which is preliminary data.</text>
</comment>
<gene>
    <name evidence="1" type="ORF">ENF18_02490</name>
</gene>
<evidence type="ECO:0000313" key="1">
    <source>
        <dbReference type="EMBL" id="HDI82644.1"/>
    </source>
</evidence>
<name>A0A7C0ZKD3_UNCW3</name>
<dbReference type="EMBL" id="DQWE01000112">
    <property type="protein sequence ID" value="HDI82644.1"/>
    <property type="molecule type" value="Genomic_DNA"/>
</dbReference>
<proteinExistence type="predicted"/>
<protein>
    <submittedName>
        <fullName evidence="1">Uncharacterized protein</fullName>
    </submittedName>
</protein>
<dbReference type="Proteomes" id="UP000885847">
    <property type="component" value="Unassembled WGS sequence"/>
</dbReference>